<accession>A0A7C5HC29</accession>
<dbReference type="Proteomes" id="UP000886058">
    <property type="component" value="Unassembled WGS sequence"/>
</dbReference>
<name>A0A7C5HC29_9CHLB</name>
<dbReference type="AlphaFoldDB" id="A0A7C5HC29"/>
<proteinExistence type="predicted"/>
<organism evidence="1">
    <name type="scientific">Chlorobaculum parvum</name>
    <dbReference type="NCBI Taxonomy" id="274539"/>
    <lineage>
        <taxon>Bacteria</taxon>
        <taxon>Pseudomonadati</taxon>
        <taxon>Chlorobiota</taxon>
        <taxon>Chlorobiia</taxon>
        <taxon>Chlorobiales</taxon>
        <taxon>Chlorobiaceae</taxon>
        <taxon>Chlorobaculum</taxon>
    </lineage>
</organism>
<sequence>MEKNQESATKMAMQFLAEAIGQCPAGLEKSTNQDVIFAVVGFQFGAVQSAAYVAGLDEQSCTDIAGDVLARINGFEQEVVAQFLSVMPMLAHKEYPPIGIGGQAIIRFYNAKEDKEKLTATDALREILRQIDES</sequence>
<comment type="caution">
    <text evidence="1">The sequence shown here is derived from an EMBL/GenBank/DDBJ whole genome shotgun (WGS) entry which is preliminary data.</text>
</comment>
<evidence type="ECO:0000313" key="1">
    <source>
        <dbReference type="EMBL" id="HHE32119.1"/>
    </source>
</evidence>
<dbReference type="EMBL" id="DRSQ01000119">
    <property type="protein sequence ID" value="HHE32119.1"/>
    <property type="molecule type" value="Genomic_DNA"/>
</dbReference>
<gene>
    <name evidence="1" type="ORF">ENL07_05690</name>
</gene>
<reference evidence="1" key="1">
    <citation type="journal article" date="2020" name="mSystems">
        <title>Genome- and Community-Level Interaction Insights into Carbon Utilization and Element Cycling Functions of Hydrothermarchaeota in Hydrothermal Sediment.</title>
        <authorList>
            <person name="Zhou Z."/>
            <person name="Liu Y."/>
            <person name="Xu W."/>
            <person name="Pan J."/>
            <person name="Luo Z.H."/>
            <person name="Li M."/>
        </authorList>
    </citation>
    <scope>NUCLEOTIDE SEQUENCE [LARGE SCALE GENOMIC DNA]</scope>
    <source>
        <strain evidence="1">HyVt-633</strain>
    </source>
</reference>
<protein>
    <submittedName>
        <fullName evidence="1">Uncharacterized protein</fullName>
    </submittedName>
</protein>